<dbReference type="SUPFAM" id="SSF47616">
    <property type="entry name" value="GST C-terminal domain-like"/>
    <property type="match status" value="1"/>
</dbReference>
<name>A0A9P7KM74_9HYPO</name>
<dbReference type="Proteomes" id="UP000782241">
    <property type="component" value="Unassembled WGS sequence"/>
</dbReference>
<dbReference type="PROSITE" id="PS50405">
    <property type="entry name" value="GST_CTER"/>
    <property type="match status" value="1"/>
</dbReference>
<dbReference type="PANTHER" id="PTHR44051:SF3">
    <property type="entry name" value="TRANSCRIPTIONAL REGULATOR URE2"/>
    <property type="match status" value="1"/>
</dbReference>
<dbReference type="SFLD" id="SFLDS00019">
    <property type="entry name" value="Glutathione_Transferase_(cytos"/>
    <property type="match status" value="1"/>
</dbReference>
<evidence type="ECO:0008006" key="7">
    <source>
        <dbReference type="Google" id="ProtNLM"/>
    </source>
</evidence>
<evidence type="ECO:0000259" key="3">
    <source>
        <dbReference type="PROSITE" id="PS50404"/>
    </source>
</evidence>
<feature type="domain" description="GST N-terminal" evidence="3">
    <location>
        <begin position="5"/>
        <end position="86"/>
    </location>
</feature>
<dbReference type="InterPro" id="IPR040079">
    <property type="entry name" value="Glutathione_S-Trfase"/>
</dbReference>
<reference evidence="5" key="1">
    <citation type="submission" date="2021-04" db="EMBL/GenBank/DDBJ databases">
        <title>Draft genome of Fusarium avenaceum strain F156N33, isolated from an atmospheric sample in Virginia.</title>
        <authorList>
            <person name="Yang S."/>
            <person name="Vinatzer B.A."/>
            <person name="Coleman J."/>
        </authorList>
    </citation>
    <scope>NUCLEOTIDE SEQUENCE</scope>
    <source>
        <strain evidence="5">F156N33</strain>
    </source>
</reference>
<evidence type="ECO:0000256" key="1">
    <source>
        <dbReference type="ARBA" id="ARBA00007409"/>
    </source>
</evidence>
<accession>A0A9P7KM74</accession>
<dbReference type="InterPro" id="IPR004046">
    <property type="entry name" value="GST_C"/>
</dbReference>
<proteinExistence type="inferred from homology"/>
<organism evidence="5 6">
    <name type="scientific">Fusarium avenaceum</name>
    <dbReference type="NCBI Taxonomy" id="40199"/>
    <lineage>
        <taxon>Eukaryota</taxon>
        <taxon>Fungi</taxon>
        <taxon>Dikarya</taxon>
        <taxon>Ascomycota</taxon>
        <taxon>Pezizomycotina</taxon>
        <taxon>Sordariomycetes</taxon>
        <taxon>Hypocreomycetidae</taxon>
        <taxon>Hypocreales</taxon>
        <taxon>Nectriaceae</taxon>
        <taxon>Fusarium</taxon>
        <taxon>Fusarium tricinctum species complex</taxon>
    </lineage>
</organism>
<dbReference type="InterPro" id="IPR036282">
    <property type="entry name" value="Glutathione-S-Trfase_C_sf"/>
</dbReference>
<keyword evidence="6" id="KW-1185">Reference proteome</keyword>
<feature type="domain" description="GST C-terminal" evidence="4">
    <location>
        <begin position="92"/>
        <end position="220"/>
    </location>
</feature>
<dbReference type="PANTHER" id="PTHR44051">
    <property type="entry name" value="GLUTATHIONE S-TRANSFERASE-RELATED"/>
    <property type="match status" value="1"/>
</dbReference>
<evidence type="ECO:0000259" key="4">
    <source>
        <dbReference type="PROSITE" id="PS50405"/>
    </source>
</evidence>
<evidence type="ECO:0000256" key="2">
    <source>
        <dbReference type="RuleBase" id="RU003494"/>
    </source>
</evidence>
<dbReference type="SFLD" id="SFLDG00358">
    <property type="entry name" value="Main_(cytGST)"/>
    <property type="match status" value="1"/>
</dbReference>
<comment type="similarity">
    <text evidence="1 2">Belongs to the GST superfamily.</text>
</comment>
<dbReference type="Pfam" id="PF00043">
    <property type="entry name" value="GST_C"/>
    <property type="match status" value="1"/>
</dbReference>
<evidence type="ECO:0000313" key="6">
    <source>
        <dbReference type="Proteomes" id="UP000782241"/>
    </source>
</evidence>
<dbReference type="Pfam" id="PF02798">
    <property type="entry name" value="GST_N"/>
    <property type="match status" value="1"/>
</dbReference>
<dbReference type="AlphaFoldDB" id="A0A9P7KM74"/>
<protein>
    <recommendedName>
        <fullName evidence="7">Glutathione S-transferase</fullName>
    </recommendedName>
</protein>
<sequence length="241" mass="27878">MSAIKPIILYTTARGPVPWRVTIILKELKVPYESKYLESHEMKSEPFKSLNPNGKVPAIEDFNTGIRLFEAGAIILYLLDTYDTSGVLHSLSGPGKYLELAWMQFQASEQHMYYSQYAWFLYKHPELVQSALDRYEWTIKRTIGMLDEYLKKTGQNYLAGDRVSFADLVFVVTNEIVPQLLPGYDPSEEFPHYARWNSDLVNRPSFKSIAAERAALGQPLGVVDRKHINDYIWRNNPDHKW</sequence>
<dbReference type="EMBL" id="JAGPUO010000041">
    <property type="protein sequence ID" value="KAG5654914.1"/>
    <property type="molecule type" value="Genomic_DNA"/>
</dbReference>
<evidence type="ECO:0000313" key="5">
    <source>
        <dbReference type="EMBL" id="KAG5654914.1"/>
    </source>
</evidence>
<dbReference type="InterPro" id="IPR036249">
    <property type="entry name" value="Thioredoxin-like_sf"/>
</dbReference>
<dbReference type="InterPro" id="IPR004045">
    <property type="entry name" value="Glutathione_S-Trfase_N"/>
</dbReference>
<dbReference type="InterPro" id="IPR010987">
    <property type="entry name" value="Glutathione-S-Trfase_C-like"/>
</dbReference>
<comment type="caution">
    <text evidence="5">The sequence shown here is derived from an EMBL/GenBank/DDBJ whole genome shotgun (WGS) entry which is preliminary data.</text>
</comment>
<dbReference type="SUPFAM" id="SSF52833">
    <property type="entry name" value="Thioredoxin-like"/>
    <property type="match status" value="1"/>
</dbReference>
<dbReference type="PROSITE" id="PS50404">
    <property type="entry name" value="GST_NTER"/>
    <property type="match status" value="1"/>
</dbReference>
<gene>
    <name evidence="5" type="ORF">KAF25_010959</name>
</gene>
<dbReference type="Gene3D" id="1.20.1050.130">
    <property type="match status" value="1"/>
</dbReference>